<dbReference type="KEGG" id="kab:B7C62_26615"/>
<gene>
    <name evidence="2" type="ORF">B7C62_26615</name>
</gene>
<feature type="region of interest" description="Disordered" evidence="1">
    <location>
        <begin position="29"/>
        <end position="66"/>
    </location>
</feature>
<evidence type="ECO:0000313" key="2">
    <source>
        <dbReference type="EMBL" id="ARF75426.1"/>
    </source>
</evidence>
<proteinExistence type="predicted"/>
<protein>
    <submittedName>
        <fullName evidence="2">Uncharacterized protein</fullName>
    </submittedName>
</protein>
<feature type="compositionally biased region" description="Gly residues" evidence="1">
    <location>
        <begin position="56"/>
        <end position="66"/>
    </location>
</feature>
<dbReference type="Proteomes" id="UP000192251">
    <property type="component" value="Chromosome"/>
</dbReference>
<accession>A0ABC8BYU9</accession>
<evidence type="ECO:0000256" key="1">
    <source>
        <dbReference type="SAM" id="MobiDB-lite"/>
    </source>
</evidence>
<name>A0ABC8BYU9_9ACTN</name>
<evidence type="ECO:0000313" key="3">
    <source>
        <dbReference type="Proteomes" id="UP000192251"/>
    </source>
</evidence>
<dbReference type="InterPro" id="IPR045684">
    <property type="entry name" value="DUF6191"/>
</dbReference>
<dbReference type="RefSeq" id="WP_084749618.1">
    <property type="nucleotide sequence ID" value="NZ_CP020563.1"/>
</dbReference>
<keyword evidence="3" id="KW-1185">Reference proteome</keyword>
<organism evidence="2 3">
    <name type="scientific">Kitasatospora albolonga</name>
    <dbReference type="NCBI Taxonomy" id="68173"/>
    <lineage>
        <taxon>Bacteria</taxon>
        <taxon>Bacillati</taxon>
        <taxon>Actinomycetota</taxon>
        <taxon>Actinomycetes</taxon>
        <taxon>Kitasatosporales</taxon>
        <taxon>Streptomycetaceae</taxon>
        <taxon>Kitasatospora</taxon>
    </lineage>
</organism>
<sequence>MFNFFEELFAPGRKHATDERKRLELSRVDVTAGDPGHGPIDLTSGKVTVRAPGAGTAPGAGPGRGP</sequence>
<reference evidence="2 3" key="1">
    <citation type="submission" date="2017-04" db="EMBL/GenBank/DDBJ databases">
        <title>The complete genome sequence of Streptomyces albolongus YIM 101047, the producer of novel bafilomycins and novel odoriferous sesquiterpenoids.</title>
        <authorList>
            <person name="Yin M."/>
            <person name="Jiang Y."/>
        </authorList>
    </citation>
    <scope>NUCLEOTIDE SEQUENCE [LARGE SCALE GENOMIC DNA]</scope>
    <source>
        <strain evidence="2 3">YIM 101047</strain>
    </source>
</reference>
<dbReference type="AlphaFoldDB" id="A0ABC8BYU9"/>
<dbReference type="Pfam" id="PF19690">
    <property type="entry name" value="DUF6191"/>
    <property type="match status" value="1"/>
</dbReference>
<dbReference type="EMBL" id="CP020563">
    <property type="protein sequence ID" value="ARF75426.1"/>
    <property type="molecule type" value="Genomic_DNA"/>
</dbReference>